<proteinExistence type="predicted"/>
<keyword evidence="2" id="KW-1185">Reference proteome</keyword>
<reference evidence="1 2" key="1">
    <citation type="submission" date="2024-06" db="EMBL/GenBank/DDBJ databases">
        <title>Genomic Encyclopedia of Type Strains, Phase V (KMG-V): Genome sequencing to study the core and pangenomes of soil and plant-associated prokaryotes.</title>
        <authorList>
            <person name="Whitman W."/>
        </authorList>
    </citation>
    <scope>NUCLEOTIDE SEQUENCE [LARGE SCALE GENOMIC DNA]</scope>
    <source>
        <strain evidence="1 2">USDA 160</strain>
    </source>
</reference>
<dbReference type="Proteomes" id="UP001549291">
    <property type="component" value="Unassembled WGS sequence"/>
</dbReference>
<sequence>MRRSENLTTALKFLSKDRILPFFPDRALVSLGRPRSRTGERCAKRSGTCWSTRGRISYRGSCANHPRSRSADCRTRVSLPEPVAKGVPRLLRIARSFKGSIEGSRDGACVPRFLFFVLELIKRRRERHPRDTRALRIIKVIGSSRLCRKERTFQIFCNSCSFGRFARRPAQTSEPLQCSRRSPQLEEATTC</sequence>
<gene>
    <name evidence="1" type="ORF">ABIF63_001353</name>
</gene>
<name>A0ABV2RKE0_BRAJP</name>
<accession>A0ABV2RKE0</accession>
<protein>
    <submittedName>
        <fullName evidence="1">Uncharacterized protein</fullName>
    </submittedName>
</protein>
<dbReference type="EMBL" id="JBEPTQ010000002">
    <property type="protein sequence ID" value="MET4717247.1"/>
    <property type="molecule type" value="Genomic_DNA"/>
</dbReference>
<evidence type="ECO:0000313" key="1">
    <source>
        <dbReference type="EMBL" id="MET4717247.1"/>
    </source>
</evidence>
<comment type="caution">
    <text evidence="1">The sequence shown here is derived from an EMBL/GenBank/DDBJ whole genome shotgun (WGS) entry which is preliminary data.</text>
</comment>
<evidence type="ECO:0000313" key="2">
    <source>
        <dbReference type="Proteomes" id="UP001549291"/>
    </source>
</evidence>
<organism evidence="1 2">
    <name type="scientific">Bradyrhizobium japonicum</name>
    <dbReference type="NCBI Taxonomy" id="375"/>
    <lineage>
        <taxon>Bacteria</taxon>
        <taxon>Pseudomonadati</taxon>
        <taxon>Pseudomonadota</taxon>
        <taxon>Alphaproteobacteria</taxon>
        <taxon>Hyphomicrobiales</taxon>
        <taxon>Nitrobacteraceae</taxon>
        <taxon>Bradyrhizobium</taxon>
    </lineage>
</organism>